<dbReference type="RefSeq" id="WP_192778496.1">
    <property type="nucleotide sequence ID" value="NZ_BAAASY010000028.1"/>
</dbReference>
<proteinExistence type="inferred from homology"/>
<keyword evidence="4" id="KW-0812">Transmembrane</keyword>
<keyword evidence="5" id="KW-1133">Transmembrane helix</keyword>
<protein>
    <submittedName>
        <fullName evidence="7">Oxidoreductase</fullName>
    </submittedName>
</protein>
<comment type="caution">
    <text evidence="7">The sequence shown here is derived from an EMBL/GenBank/DDBJ whole genome shotgun (WGS) entry which is preliminary data.</text>
</comment>
<evidence type="ECO:0000256" key="2">
    <source>
        <dbReference type="ARBA" id="ARBA00006679"/>
    </source>
</evidence>
<accession>A0ABR9KPU9</accession>
<dbReference type="EMBL" id="JADBEF010000001">
    <property type="protein sequence ID" value="MBE1564047.1"/>
    <property type="molecule type" value="Genomic_DNA"/>
</dbReference>
<evidence type="ECO:0000256" key="5">
    <source>
        <dbReference type="ARBA" id="ARBA00022989"/>
    </source>
</evidence>
<gene>
    <name evidence="7" type="ORF">H4W81_006826</name>
</gene>
<keyword evidence="6" id="KW-0472">Membrane</keyword>
<comment type="subcellular location">
    <subcellularLocation>
        <location evidence="1">Cell membrane</location>
        <topology evidence="1">Multi-pass membrane protein</topology>
    </subcellularLocation>
</comment>
<dbReference type="Pfam" id="PF07681">
    <property type="entry name" value="DoxX"/>
    <property type="match status" value="1"/>
</dbReference>
<dbReference type="InterPro" id="IPR051907">
    <property type="entry name" value="DoxX-like_oxidoreductase"/>
</dbReference>
<keyword evidence="8" id="KW-1185">Reference proteome</keyword>
<evidence type="ECO:0000256" key="3">
    <source>
        <dbReference type="ARBA" id="ARBA00022475"/>
    </source>
</evidence>
<evidence type="ECO:0000313" key="8">
    <source>
        <dbReference type="Proteomes" id="UP000661607"/>
    </source>
</evidence>
<sequence>MKVTAEDIGVLMLRVPAGLLLMGHGAQKLFGWFGGGGPDKTGEVMTALGYPHGKLMGLAAGLGELGSGAGIALGAATPLSSAGLIATMTNAAVSAHLPQGLWAQHGGFEYPLVLGAGAASLAVHGPGKLSVDAVLGCERKGLAWGVAALALGLGAAAAVLTLRRQHTGEPSEAEAEEPVVNPT</sequence>
<evidence type="ECO:0000256" key="6">
    <source>
        <dbReference type="ARBA" id="ARBA00023136"/>
    </source>
</evidence>
<reference evidence="7 8" key="1">
    <citation type="submission" date="2020-10" db="EMBL/GenBank/DDBJ databases">
        <title>Sequencing the genomes of 1000 actinobacteria strains.</title>
        <authorList>
            <person name="Klenk H.-P."/>
        </authorList>
    </citation>
    <scope>NUCLEOTIDE SEQUENCE [LARGE SCALE GENOMIC DNA]</scope>
    <source>
        <strain evidence="7 8">DSM 43748</strain>
    </source>
</reference>
<keyword evidence="3" id="KW-1003">Cell membrane</keyword>
<organism evidence="7 8">
    <name type="scientific">Nonomuraea africana</name>
    <dbReference type="NCBI Taxonomy" id="46171"/>
    <lineage>
        <taxon>Bacteria</taxon>
        <taxon>Bacillati</taxon>
        <taxon>Actinomycetota</taxon>
        <taxon>Actinomycetes</taxon>
        <taxon>Streptosporangiales</taxon>
        <taxon>Streptosporangiaceae</taxon>
        <taxon>Nonomuraea</taxon>
    </lineage>
</organism>
<dbReference type="Proteomes" id="UP000661607">
    <property type="component" value="Unassembled WGS sequence"/>
</dbReference>
<dbReference type="InterPro" id="IPR032808">
    <property type="entry name" value="DoxX"/>
</dbReference>
<dbReference type="PANTHER" id="PTHR33452">
    <property type="entry name" value="OXIDOREDUCTASE CATD-RELATED"/>
    <property type="match status" value="1"/>
</dbReference>
<evidence type="ECO:0000256" key="4">
    <source>
        <dbReference type="ARBA" id="ARBA00022692"/>
    </source>
</evidence>
<name>A0ABR9KPU9_9ACTN</name>
<dbReference type="PANTHER" id="PTHR33452:SF1">
    <property type="entry name" value="INNER MEMBRANE PROTEIN YPHA-RELATED"/>
    <property type="match status" value="1"/>
</dbReference>
<evidence type="ECO:0000313" key="7">
    <source>
        <dbReference type="EMBL" id="MBE1564047.1"/>
    </source>
</evidence>
<evidence type="ECO:0000256" key="1">
    <source>
        <dbReference type="ARBA" id="ARBA00004651"/>
    </source>
</evidence>
<comment type="similarity">
    <text evidence="2">Belongs to the DoxX family.</text>
</comment>